<reference evidence="9 10" key="2">
    <citation type="submission" date="2019-09" db="EMBL/GenBank/DDBJ databases">
        <title>Complete Genome Sequence and Methylome Analysis of free living Spirochaetas.</title>
        <authorList>
            <person name="Leshcheva N."/>
            <person name="Mikheeva N."/>
        </authorList>
    </citation>
    <scope>NUCLEOTIDE SEQUENCE [LARGE SCALE GENOMIC DNA]</scope>
    <source>
        <strain evidence="9 10">P</strain>
    </source>
</reference>
<dbReference type="OrthoDB" id="341603at2"/>
<keyword evidence="7" id="KW-0812">Transmembrane</keyword>
<evidence type="ECO:0000256" key="3">
    <source>
        <dbReference type="ARBA" id="ARBA00023015"/>
    </source>
</evidence>
<gene>
    <name evidence="9" type="ORF">EW093_08820</name>
</gene>
<proteinExistence type="predicted"/>
<evidence type="ECO:0000259" key="8">
    <source>
        <dbReference type="PROSITE" id="PS50110"/>
    </source>
</evidence>
<dbReference type="KEGG" id="sper:EW093_08820"/>
<dbReference type="EMBL" id="CP035807">
    <property type="protein sequence ID" value="QEN04800.1"/>
    <property type="molecule type" value="Genomic_DNA"/>
</dbReference>
<protein>
    <submittedName>
        <fullName evidence="9">Response regulator</fullName>
    </submittedName>
</protein>
<dbReference type="GO" id="GO:0032993">
    <property type="term" value="C:protein-DNA complex"/>
    <property type="evidence" value="ECO:0007669"/>
    <property type="project" value="TreeGrafter"/>
</dbReference>
<dbReference type="CDD" id="cd17574">
    <property type="entry name" value="REC_OmpR"/>
    <property type="match status" value="1"/>
</dbReference>
<evidence type="ECO:0000256" key="6">
    <source>
        <dbReference type="PROSITE-ProRule" id="PRU00169"/>
    </source>
</evidence>
<organism evidence="9 10">
    <name type="scientific">Thiospirochaeta perfilievii</name>
    <dbReference type="NCBI Taxonomy" id="252967"/>
    <lineage>
        <taxon>Bacteria</taxon>
        <taxon>Pseudomonadati</taxon>
        <taxon>Spirochaetota</taxon>
        <taxon>Spirochaetia</taxon>
        <taxon>Spirochaetales</taxon>
        <taxon>Spirochaetaceae</taxon>
        <taxon>Thiospirochaeta</taxon>
    </lineage>
</organism>
<dbReference type="GO" id="GO:0000156">
    <property type="term" value="F:phosphorelay response regulator activity"/>
    <property type="evidence" value="ECO:0007669"/>
    <property type="project" value="TreeGrafter"/>
</dbReference>
<evidence type="ECO:0000313" key="10">
    <source>
        <dbReference type="Proteomes" id="UP000323824"/>
    </source>
</evidence>
<dbReference type="AlphaFoldDB" id="A0A5C1QCG5"/>
<keyword evidence="3" id="KW-0805">Transcription regulation</keyword>
<dbReference type="RefSeq" id="WP_149568040.1">
    <property type="nucleotide sequence ID" value="NZ_CP035807.1"/>
</dbReference>
<dbReference type="PANTHER" id="PTHR48111">
    <property type="entry name" value="REGULATOR OF RPOS"/>
    <property type="match status" value="1"/>
</dbReference>
<dbReference type="PROSITE" id="PS50110">
    <property type="entry name" value="RESPONSE_REGULATORY"/>
    <property type="match status" value="1"/>
</dbReference>
<dbReference type="Proteomes" id="UP000323824">
    <property type="component" value="Chromosome"/>
</dbReference>
<keyword evidence="5" id="KW-0804">Transcription</keyword>
<dbReference type="GO" id="GO:0000976">
    <property type="term" value="F:transcription cis-regulatory region binding"/>
    <property type="evidence" value="ECO:0007669"/>
    <property type="project" value="TreeGrafter"/>
</dbReference>
<evidence type="ECO:0000256" key="1">
    <source>
        <dbReference type="ARBA" id="ARBA00022553"/>
    </source>
</evidence>
<dbReference type="PANTHER" id="PTHR48111:SF1">
    <property type="entry name" value="TWO-COMPONENT RESPONSE REGULATOR ORR33"/>
    <property type="match status" value="1"/>
</dbReference>
<dbReference type="SUPFAM" id="SSF52172">
    <property type="entry name" value="CheY-like"/>
    <property type="match status" value="1"/>
</dbReference>
<dbReference type="GO" id="GO:0005829">
    <property type="term" value="C:cytosol"/>
    <property type="evidence" value="ECO:0007669"/>
    <property type="project" value="TreeGrafter"/>
</dbReference>
<keyword evidence="4" id="KW-0238">DNA-binding</keyword>
<evidence type="ECO:0000256" key="5">
    <source>
        <dbReference type="ARBA" id="ARBA00023163"/>
    </source>
</evidence>
<dbReference type="InterPro" id="IPR001789">
    <property type="entry name" value="Sig_transdc_resp-reg_receiver"/>
</dbReference>
<reference evidence="9 10" key="1">
    <citation type="submission" date="2019-02" db="EMBL/GenBank/DDBJ databases">
        <authorList>
            <person name="Fomenkov A."/>
            <person name="Dubinina G."/>
            <person name="Grabovich M."/>
            <person name="Vincze T."/>
            <person name="Roberts R.J."/>
        </authorList>
    </citation>
    <scope>NUCLEOTIDE SEQUENCE [LARGE SCALE GENOMIC DNA]</scope>
    <source>
        <strain evidence="9 10">P</strain>
    </source>
</reference>
<dbReference type="InterPro" id="IPR039420">
    <property type="entry name" value="WalR-like"/>
</dbReference>
<dbReference type="SMART" id="SM00448">
    <property type="entry name" value="REC"/>
    <property type="match status" value="1"/>
</dbReference>
<keyword evidence="7" id="KW-1133">Transmembrane helix</keyword>
<keyword evidence="1 6" id="KW-0597">Phosphoprotein</keyword>
<keyword evidence="10" id="KW-1185">Reference proteome</keyword>
<accession>A0A5C1QCG5</accession>
<evidence type="ECO:0000313" key="9">
    <source>
        <dbReference type="EMBL" id="QEN04800.1"/>
    </source>
</evidence>
<dbReference type="InterPro" id="IPR011006">
    <property type="entry name" value="CheY-like_superfamily"/>
</dbReference>
<keyword evidence="2" id="KW-0902">Two-component regulatory system</keyword>
<feature type="transmembrane region" description="Helical" evidence="7">
    <location>
        <begin position="6"/>
        <end position="23"/>
    </location>
</feature>
<dbReference type="GO" id="GO:0006355">
    <property type="term" value="P:regulation of DNA-templated transcription"/>
    <property type="evidence" value="ECO:0007669"/>
    <property type="project" value="TreeGrafter"/>
</dbReference>
<feature type="modified residue" description="4-aspartylphosphate" evidence="6">
    <location>
        <position position="111"/>
    </location>
</feature>
<sequence>MKIYLIIILLILTLLIHLFFFLINRSKRYNNYLESKILKKNLTKTELFSINSITQNNHHFTVLIVEDDMANRKILKAQLTSAKYSVLTAKDGESALKLIFSEKKIDVVLLDLILPDISGFNVCKSIREKFNIFEKPVIMVTSKNYIKDLVEGFSVGANDFVTKPYNIYELIARINSSLSLKHIYEDNSSLKKLTS</sequence>
<feature type="domain" description="Response regulatory" evidence="8">
    <location>
        <begin position="61"/>
        <end position="178"/>
    </location>
</feature>
<dbReference type="Gene3D" id="3.40.50.2300">
    <property type="match status" value="1"/>
</dbReference>
<evidence type="ECO:0000256" key="4">
    <source>
        <dbReference type="ARBA" id="ARBA00023125"/>
    </source>
</evidence>
<evidence type="ECO:0000256" key="7">
    <source>
        <dbReference type="SAM" id="Phobius"/>
    </source>
</evidence>
<name>A0A5C1QCG5_9SPIO</name>
<keyword evidence="7" id="KW-0472">Membrane</keyword>
<dbReference type="Pfam" id="PF00072">
    <property type="entry name" value="Response_reg"/>
    <property type="match status" value="1"/>
</dbReference>
<evidence type="ECO:0000256" key="2">
    <source>
        <dbReference type="ARBA" id="ARBA00023012"/>
    </source>
</evidence>